<dbReference type="InterPro" id="IPR032340">
    <property type="entry name" value="DUF4860"/>
</dbReference>
<keyword evidence="1" id="KW-1133">Transmembrane helix</keyword>
<evidence type="ECO:0000313" key="3">
    <source>
        <dbReference type="Proteomes" id="UP000723714"/>
    </source>
</evidence>
<evidence type="ECO:0000256" key="1">
    <source>
        <dbReference type="SAM" id="Phobius"/>
    </source>
</evidence>
<dbReference type="RefSeq" id="WP_216242120.1">
    <property type="nucleotide sequence ID" value="NZ_JABACJ020000011.1"/>
</dbReference>
<dbReference type="Proteomes" id="UP000723714">
    <property type="component" value="Unassembled WGS sequence"/>
</dbReference>
<keyword evidence="1" id="KW-0472">Membrane</keyword>
<dbReference type="Pfam" id="PF16152">
    <property type="entry name" value="DUF4860"/>
    <property type="match status" value="1"/>
</dbReference>
<organism evidence="2 3">
    <name type="scientific">Faecalicatena faecalis</name>
    <dbReference type="NCBI Taxonomy" id="2726362"/>
    <lineage>
        <taxon>Bacteria</taxon>
        <taxon>Bacillati</taxon>
        <taxon>Bacillota</taxon>
        <taxon>Clostridia</taxon>
        <taxon>Lachnospirales</taxon>
        <taxon>Lachnospiraceae</taxon>
        <taxon>Faecalicatena</taxon>
    </lineage>
</organism>
<keyword evidence="3" id="KW-1185">Reference proteome</keyword>
<reference evidence="2 3" key="1">
    <citation type="submission" date="2021-06" db="EMBL/GenBank/DDBJ databases">
        <title>Faecalicatena sp. nov. isolated from porcine feces.</title>
        <authorList>
            <person name="Oh B.S."/>
            <person name="Lee J.H."/>
        </authorList>
    </citation>
    <scope>NUCLEOTIDE SEQUENCE [LARGE SCALE GENOMIC DNA]</scope>
    <source>
        <strain evidence="2 3">AGMB00832</strain>
    </source>
</reference>
<accession>A0ABS6D4V3</accession>
<name>A0ABS6D4V3_9FIRM</name>
<dbReference type="EMBL" id="JABACJ020000011">
    <property type="protein sequence ID" value="MBU3876619.1"/>
    <property type="molecule type" value="Genomic_DNA"/>
</dbReference>
<evidence type="ECO:0000313" key="2">
    <source>
        <dbReference type="EMBL" id="MBU3876619.1"/>
    </source>
</evidence>
<gene>
    <name evidence="2" type="ORF">HGO97_012475</name>
</gene>
<keyword evidence="1" id="KW-0812">Transmembrane</keyword>
<comment type="caution">
    <text evidence="2">The sequence shown here is derived from an EMBL/GenBank/DDBJ whole genome shotgun (WGS) entry which is preliminary data.</text>
</comment>
<proteinExistence type="predicted"/>
<protein>
    <submittedName>
        <fullName evidence="2">DUF4860 domain-containing protein</fullName>
    </submittedName>
</protein>
<sequence length="168" mass="18808">MRFRTQRNHMIDFLFPVALFFVFAVSALTVILLATNIYRSTTERSSLNYTAGTSLSYITEKIHQGDEKGNVSLGTFDGHDALILEQEYSDETYFTYIYTDQNELKELFVKDGVQTDAASGKTILPIKSFTMKEAGNSSFSFTCIDQDGQKASSIVSIRSTSDSERSSQ</sequence>
<feature type="transmembrane region" description="Helical" evidence="1">
    <location>
        <begin position="12"/>
        <end position="38"/>
    </location>
</feature>